<comment type="caution">
    <text evidence="3">The sequence shown here is derived from an EMBL/GenBank/DDBJ whole genome shotgun (WGS) entry which is preliminary data.</text>
</comment>
<dbReference type="InterPro" id="IPR052740">
    <property type="entry name" value="CE4"/>
</dbReference>
<dbReference type="Gene3D" id="3.20.20.370">
    <property type="entry name" value="Glycoside hydrolase/deacetylase"/>
    <property type="match status" value="1"/>
</dbReference>
<evidence type="ECO:0000313" key="4">
    <source>
        <dbReference type="Proteomes" id="UP001283361"/>
    </source>
</evidence>
<protein>
    <recommendedName>
        <fullName evidence="5">NodB homology domain-containing protein</fullName>
    </recommendedName>
</protein>
<feature type="region of interest" description="Disordered" evidence="1">
    <location>
        <begin position="421"/>
        <end position="441"/>
    </location>
</feature>
<dbReference type="SUPFAM" id="SSF88713">
    <property type="entry name" value="Glycoside hydrolase/deacetylase"/>
    <property type="match status" value="1"/>
</dbReference>
<dbReference type="InterPro" id="IPR011330">
    <property type="entry name" value="Glyco_hydro/deAcase_b/a-brl"/>
</dbReference>
<dbReference type="AlphaFoldDB" id="A0AAE0Y4F0"/>
<feature type="transmembrane region" description="Helical" evidence="2">
    <location>
        <begin position="12"/>
        <end position="29"/>
    </location>
</feature>
<dbReference type="PANTHER" id="PTHR45985:SF8">
    <property type="entry name" value="CHITIN DEACETYLASE-LIKE 9, ISOFORM A"/>
    <property type="match status" value="1"/>
</dbReference>
<gene>
    <name evidence="3" type="ORF">RRG08_035369</name>
</gene>
<sequence length="441" mass="49313">MAVTQKGKCADFLLYSVPLMLTVVIPPALGTTCIQGENCKLPDCFCPTLKHPSMPVLDIPQVVFFGFDDAVQPQVSGYFDQLFTSDRKNPNGCPITMTLYVSDQYTQYSKVHEYYEHGMEIASHSVTHTDIDTPEKLRKEAAEQKDNIVQEGMVPEADVVGWRSPNLKTAGDAQPDVLKSLNYEYDISLPYSRDSATPWPFTLDFGYPYPCSIQPCPGASSSHPGFWQVMVKSFTDPTTGLPCGYVDGCRPQGEDAALEYLWFNFLQTYEAERAPFGLNMHGAWFAVPEYLRATEKFIERLLSLSNVYIINVKQMLDWMKTPVTLAEAKNFKPWGCSKNYFQPTTHASSGPSPLLSQLLKLPQGVKVPLKSDTSGRQGRVNMTQAGAWDPPAPERSNVPLSPLKSQPLYFHRLYYPGTTATRAPTPAHLQPESNAQKKRWS</sequence>
<feature type="compositionally biased region" description="Polar residues" evidence="1">
    <location>
        <begin position="371"/>
        <end position="384"/>
    </location>
</feature>
<dbReference type="PANTHER" id="PTHR45985">
    <property type="match status" value="1"/>
</dbReference>
<feature type="region of interest" description="Disordered" evidence="1">
    <location>
        <begin position="368"/>
        <end position="401"/>
    </location>
</feature>
<evidence type="ECO:0000256" key="1">
    <source>
        <dbReference type="SAM" id="MobiDB-lite"/>
    </source>
</evidence>
<keyword evidence="2" id="KW-0812">Transmembrane</keyword>
<dbReference type="GO" id="GO:0005975">
    <property type="term" value="P:carbohydrate metabolic process"/>
    <property type="evidence" value="ECO:0007669"/>
    <property type="project" value="InterPro"/>
</dbReference>
<evidence type="ECO:0008006" key="5">
    <source>
        <dbReference type="Google" id="ProtNLM"/>
    </source>
</evidence>
<keyword evidence="4" id="KW-1185">Reference proteome</keyword>
<name>A0AAE0Y4F0_9GAST</name>
<organism evidence="3 4">
    <name type="scientific">Elysia crispata</name>
    <name type="common">lettuce slug</name>
    <dbReference type="NCBI Taxonomy" id="231223"/>
    <lineage>
        <taxon>Eukaryota</taxon>
        <taxon>Metazoa</taxon>
        <taxon>Spiralia</taxon>
        <taxon>Lophotrochozoa</taxon>
        <taxon>Mollusca</taxon>
        <taxon>Gastropoda</taxon>
        <taxon>Heterobranchia</taxon>
        <taxon>Euthyneura</taxon>
        <taxon>Panpulmonata</taxon>
        <taxon>Sacoglossa</taxon>
        <taxon>Placobranchoidea</taxon>
        <taxon>Plakobranchidae</taxon>
        <taxon>Elysia</taxon>
    </lineage>
</organism>
<accession>A0AAE0Y4F0</accession>
<keyword evidence="2" id="KW-1133">Transmembrane helix</keyword>
<dbReference type="EMBL" id="JAWDGP010006989">
    <property type="protein sequence ID" value="KAK3731699.1"/>
    <property type="molecule type" value="Genomic_DNA"/>
</dbReference>
<evidence type="ECO:0000256" key="2">
    <source>
        <dbReference type="SAM" id="Phobius"/>
    </source>
</evidence>
<reference evidence="3" key="1">
    <citation type="journal article" date="2023" name="G3 (Bethesda)">
        <title>A reference genome for the long-term kleptoplast-retaining sea slug Elysia crispata morphotype clarki.</title>
        <authorList>
            <person name="Eastman K.E."/>
            <person name="Pendleton A.L."/>
            <person name="Shaikh M.A."/>
            <person name="Suttiyut T."/>
            <person name="Ogas R."/>
            <person name="Tomko P."/>
            <person name="Gavelis G."/>
            <person name="Widhalm J.R."/>
            <person name="Wisecaver J.H."/>
        </authorList>
    </citation>
    <scope>NUCLEOTIDE SEQUENCE</scope>
    <source>
        <strain evidence="3">ECLA1</strain>
    </source>
</reference>
<proteinExistence type="predicted"/>
<evidence type="ECO:0000313" key="3">
    <source>
        <dbReference type="EMBL" id="KAK3731699.1"/>
    </source>
</evidence>
<keyword evidence="2" id="KW-0472">Membrane</keyword>
<dbReference type="Proteomes" id="UP001283361">
    <property type="component" value="Unassembled WGS sequence"/>
</dbReference>